<sequence length="112" mass="12694">MMRIFNKSNVIKHVGDVSLNIGANVVKEEEWAKVKKHPVVKGWLDMGTVEVEEGDLSDINEIKPISKAVEVIESTFDEKQLLEWKEQADRKGVKEAIDKQIAYLNEEGEGDE</sequence>
<protein>
    <submittedName>
        <fullName evidence="1">Uncharacterized protein</fullName>
    </submittedName>
</protein>
<dbReference type="Proteomes" id="UP000295832">
    <property type="component" value="Unassembled WGS sequence"/>
</dbReference>
<reference evidence="1 2" key="1">
    <citation type="submission" date="2019-03" db="EMBL/GenBank/DDBJ databases">
        <title>Subsurface microbial communities from deep shales in Ohio and West Virginia, USA.</title>
        <authorList>
            <person name="Wrighton K."/>
        </authorList>
    </citation>
    <scope>NUCLEOTIDE SEQUENCE [LARGE SCALE GENOMIC DNA]</scope>
    <source>
        <strain evidence="1 2">MSL 6dP</strain>
    </source>
</reference>
<accession>A0A4R8GX23</accession>
<gene>
    <name evidence="1" type="ORF">C7959_1307</name>
</gene>
<proteinExistence type="predicted"/>
<dbReference type="EMBL" id="SOEG01000030">
    <property type="protein sequence ID" value="TDX48280.1"/>
    <property type="molecule type" value="Genomic_DNA"/>
</dbReference>
<dbReference type="STRING" id="926561.GCA_000379025_03196"/>
<dbReference type="RefSeq" id="WP_134118184.1">
    <property type="nucleotide sequence ID" value="NZ_SOEG01000030.1"/>
</dbReference>
<organism evidence="1 2">
    <name type="scientific">Orenia marismortui</name>
    <dbReference type="NCBI Taxonomy" id="46469"/>
    <lineage>
        <taxon>Bacteria</taxon>
        <taxon>Bacillati</taxon>
        <taxon>Bacillota</taxon>
        <taxon>Clostridia</taxon>
        <taxon>Halanaerobiales</taxon>
        <taxon>Halobacteroidaceae</taxon>
        <taxon>Orenia</taxon>
    </lineage>
</organism>
<evidence type="ECO:0000313" key="1">
    <source>
        <dbReference type="EMBL" id="TDX48280.1"/>
    </source>
</evidence>
<evidence type="ECO:0000313" key="2">
    <source>
        <dbReference type="Proteomes" id="UP000295832"/>
    </source>
</evidence>
<dbReference type="AlphaFoldDB" id="A0A4R8GX23"/>
<comment type="caution">
    <text evidence="1">The sequence shown here is derived from an EMBL/GenBank/DDBJ whole genome shotgun (WGS) entry which is preliminary data.</text>
</comment>
<keyword evidence="2" id="KW-1185">Reference proteome</keyword>
<name>A0A4R8GX23_9FIRM</name>